<sequence>MLPDGSYLAVMPTPKETVRHGQARAAGRTLSQPPQGHTVRIIQYTVTIKPRSGLPRTETFRLVTSLLDPQLAPARQLAMIYHQRWEIENGYAELKNRLRGAGFILRSKAPTLVCQEIYALLTVYQALCALKAHAAEHSGTDPDRISFTVTVQLARLNTTAQAAADPGTLRTSRREVVQELLDSLLPARRDRQCERLKKPSRNTFDVKKRDQPRTLSNVHYALKVTRYPLRPAQTR</sequence>
<protein>
    <recommendedName>
        <fullName evidence="1">Transposase IS4-like domain-containing protein</fullName>
    </recommendedName>
</protein>
<name>A0ABQ2UQ32_9ACTN</name>
<accession>A0ABQ2UQ32</accession>
<dbReference type="PANTHER" id="PTHR37529">
    <property type="entry name" value="TRANSPOSASE INSG FOR INSERTION SEQUENCE ELEMENT IS4-RELATED"/>
    <property type="match status" value="1"/>
</dbReference>
<gene>
    <name evidence="2" type="ORF">GCM10010211_10680</name>
</gene>
<evidence type="ECO:0000313" key="3">
    <source>
        <dbReference type="Proteomes" id="UP000654471"/>
    </source>
</evidence>
<dbReference type="PANTHER" id="PTHR37529:SF1">
    <property type="entry name" value="TRANSPOSASE INSG FOR INSERTION SEQUENCE ELEMENT IS4-RELATED"/>
    <property type="match status" value="1"/>
</dbReference>
<reference evidence="3" key="1">
    <citation type="journal article" date="2019" name="Int. J. Syst. Evol. Microbiol.">
        <title>The Global Catalogue of Microorganisms (GCM) 10K type strain sequencing project: providing services to taxonomists for standard genome sequencing and annotation.</title>
        <authorList>
            <consortium name="The Broad Institute Genomics Platform"/>
            <consortium name="The Broad Institute Genome Sequencing Center for Infectious Disease"/>
            <person name="Wu L."/>
            <person name="Ma J."/>
        </authorList>
    </citation>
    <scope>NUCLEOTIDE SEQUENCE [LARGE SCALE GENOMIC DNA]</scope>
    <source>
        <strain evidence="3">JCM 3399</strain>
    </source>
</reference>
<proteinExistence type="predicted"/>
<dbReference type="Proteomes" id="UP000654471">
    <property type="component" value="Unassembled WGS sequence"/>
</dbReference>
<organism evidence="2 3">
    <name type="scientific">Streptomyces albospinus</name>
    <dbReference type="NCBI Taxonomy" id="285515"/>
    <lineage>
        <taxon>Bacteria</taxon>
        <taxon>Bacillati</taxon>
        <taxon>Actinomycetota</taxon>
        <taxon>Actinomycetes</taxon>
        <taxon>Kitasatosporales</taxon>
        <taxon>Streptomycetaceae</taxon>
        <taxon>Streptomyces</taxon>
    </lineage>
</organism>
<comment type="caution">
    <text evidence="2">The sequence shown here is derived from an EMBL/GenBank/DDBJ whole genome shotgun (WGS) entry which is preliminary data.</text>
</comment>
<dbReference type="InterPro" id="IPR002559">
    <property type="entry name" value="Transposase_11"/>
</dbReference>
<evidence type="ECO:0000313" key="2">
    <source>
        <dbReference type="EMBL" id="GGU48326.1"/>
    </source>
</evidence>
<dbReference type="InterPro" id="IPR012337">
    <property type="entry name" value="RNaseH-like_sf"/>
</dbReference>
<feature type="domain" description="Transposase IS4-like" evidence="1">
    <location>
        <begin position="37"/>
        <end position="101"/>
    </location>
</feature>
<keyword evidence="3" id="KW-1185">Reference proteome</keyword>
<evidence type="ECO:0000259" key="1">
    <source>
        <dbReference type="Pfam" id="PF01609"/>
    </source>
</evidence>
<dbReference type="EMBL" id="BMRP01000002">
    <property type="protein sequence ID" value="GGU48326.1"/>
    <property type="molecule type" value="Genomic_DNA"/>
</dbReference>
<dbReference type="SUPFAM" id="SSF53098">
    <property type="entry name" value="Ribonuclease H-like"/>
    <property type="match status" value="1"/>
</dbReference>
<dbReference type="Pfam" id="PF01609">
    <property type="entry name" value="DDE_Tnp_1"/>
    <property type="match status" value="1"/>
</dbReference>